<dbReference type="GO" id="GO:0008270">
    <property type="term" value="F:zinc ion binding"/>
    <property type="evidence" value="ECO:0007669"/>
    <property type="project" value="UniProtKB-KW"/>
</dbReference>
<dbReference type="PROSITE" id="PS50157">
    <property type="entry name" value="ZINC_FINGER_C2H2_2"/>
    <property type="match status" value="1"/>
</dbReference>
<evidence type="ECO:0000256" key="8">
    <source>
        <dbReference type="PROSITE-ProRule" id="PRU00042"/>
    </source>
</evidence>
<keyword evidence="5" id="KW-0805">Transcription regulation</keyword>
<keyword evidence="3 8" id="KW-0863">Zinc-finger</keyword>
<evidence type="ECO:0000313" key="11">
    <source>
        <dbReference type="EMBL" id="KAH0462059.1"/>
    </source>
</evidence>
<dbReference type="PROSITE" id="PS00028">
    <property type="entry name" value="ZINC_FINGER_C2H2_1"/>
    <property type="match status" value="1"/>
</dbReference>
<evidence type="ECO:0000256" key="7">
    <source>
        <dbReference type="ARBA" id="ARBA00023242"/>
    </source>
</evidence>
<dbReference type="GO" id="GO:0005634">
    <property type="term" value="C:nucleus"/>
    <property type="evidence" value="ECO:0007669"/>
    <property type="project" value="UniProtKB-SubCell"/>
</dbReference>
<dbReference type="InterPro" id="IPR013087">
    <property type="entry name" value="Znf_C2H2_type"/>
</dbReference>
<evidence type="ECO:0000256" key="2">
    <source>
        <dbReference type="ARBA" id="ARBA00022723"/>
    </source>
</evidence>
<protein>
    <recommendedName>
        <fullName evidence="10">C2H2-type domain-containing protein</fullName>
    </recommendedName>
</protein>
<evidence type="ECO:0000256" key="9">
    <source>
        <dbReference type="SAM" id="MobiDB-lite"/>
    </source>
</evidence>
<evidence type="ECO:0000259" key="10">
    <source>
        <dbReference type="PROSITE" id="PS50157"/>
    </source>
</evidence>
<dbReference type="PANTHER" id="PTHR45801">
    <property type="entry name" value="OS07G0101800 PROTEIN"/>
    <property type="match status" value="1"/>
</dbReference>
<name>A0AAV7GJV8_DENCH</name>
<feature type="region of interest" description="Disordered" evidence="9">
    <location>
        <begin position="67"/>
        <end position="86"/>
    </location>
</feature>
<keyword evidence="12" id="KW-1185">Reference proteome</keyword>
<dbReference type="Gene3D" id="3.30.160.60">
    <property type="entry name" value="Classic Zinc Finger"/>
    <property type="match status" value="1"/>
</dbReference>
<evidence type="ECO:0000256" key="4">
    <source>
        <dbReference type="ARBA" id="ARBA00022833"/>
    </source>
</evidence>
<dbReference type="InterPro" id="IPR052426">
    <property type="entry name" value="Plant_dev_regulator"/>
</dbReference>
<gene>
    <name evidence="11" type="ORF">IEQ34_009634</name>
</gene>
<keyword evidence="4" id="KW-0862">Zinc</keyword>
<dbReference type="InterPro" id="IPR036236">
    <property type="entry name" value="Znf_C2H2_sf"/>
</dbReference>
<dbReference type="AlphaFoldDB" id="A0AAV7GJV8"/>
<evidence type="ECO:0000256" key="1">
    <source>
        <dbReference type="ARBA" id="ARBA00004123"/>
    </source>
</evidence>
<evidence type="ECO:0000313" key="12">
    <source>
        <dbReference type="Proteomes" id="UP000775213"/>
    </source>
</evidence>
<feature type="compositionally biased region" description="Basic and acidic residues" evidence="9">
    <location>
        <begin position="1"/>
        <end position="10"/>
    </location>
</feature>
<dbReference type="EMBL" id="JAGFBR010000009">
    <property type="protein sequence ID" value="KAH0462059.1"/>
    <property type="molecule type" value="Genomic_DNA"/>
</dbReference>
<evidence type="ECO:0000256" key="6">
    <source>
        <dbReference type="ARBA" id="ARBA00023163"/>
    </source>
</evidence>
<sequence length="156" mass="17374">MERKEQKEGKASSNEAESPEPAIVGDDSIGTSSVYAGGRYYECIFCRRGFSTAQALGGHMNIHRRDRPRIRPVVATTTAPPPLRREEGYHPYLQEQWHPPTPTTENYIVYFPGSSSSMESKSPREQMASEKKIGDGEMEDLDLELRLGHGGRHGGP</sequence>
<organism evidence="11 12">
    <name type="scientific">Dendrobium chrysotoxum</name>
    <name type="common">Orchid</name>
    <dbReference type="NCBI Taxonomy" id="161865"/>
    <lineage>
        <taxon>Eukaryota</taxon>
        <taxon>Viridiplantae</taxon>
        <taxon>Streptophyta</taxon>
        <taxon>Embryophyta</taxon>
        <taxon>Tracheophyta</taxon>
        <taxon>Spermatophyta</taxon>
        <taxon>Magnoliopsida</taxon>
        <taxon>Liliopsida</taxon>
        <taxon>Asparagales</taxon>
        <taxon>Orchidaceae</taxon>
        <taxon>Epidendroideae</taxon>
        <taxon>Malaxideae</taxon>
        <taxon>Dendrobiinae</taxon>
        <taxon>Dendrobium</taxon>
    </lineage>
</organism>
<feature type="region of interest" description="Disordered" evidence="9">
    <location>
        <begin position="111"/>
        <end position="156"/>
    </location>
</feature>
<evidence type="ECO:0000256" key="3">
    <source>
        <dbReference type="ARBA" id="ARBA00022771"/>
    </source>
</evidence>
<feature type="domain" description="C2H2-type" evidence="10">
    <location>
        <begin position="41"/>
        <end position="68"/>
    </location>
</feature>
<comment type="caution">
    <text evidence="11">The sequence shown here is derived from an EMBL/GenBank/DDBJ whole genome shotgun (WGS) entry which is preliminary data.</text>
</comment>
<comment type="subcellular location">
    <subcellularLocation>
        <location evidence="1">Nucleus</location>
    </subcellularLocation>
</comment>
<reference evidence="11 12" key="1">
    <citation type="journal article" date="2021" name="Hortic Res">
        <title>Chromosome-scale assembly of the Dendrobium chrysotoxum genome enhances the understanding of orchid evolution.</title>
        <authorList>
            <person name="Zhang Y."/>
            <person name="Zhang G.Q."/>
            <person name="Zhang D."/>
            <person name="Liu X.D."/>
            <person name="Xu X.Y."/>
            <person name="Sun W.H."/>
            <person name="Yu X."/>
            <person name="Zhu X."/>
            <person name="Wang Z.W."/>
            <person name="Zhao X."/>
            <person name="Zhong W.Y."/>
            <person name="Chen H."/>
            <person name="Yin W.L."/>
            <person name="Huang T."/>
            <person name="Niu S.C."/>
            <person name="Liu Z.J."/>
        </authorList>
    </citation>
    <scope>NUCLEOTIDE SEQUENCE [LARGE SCALE GENOMIC DNA]</scope>
    <source>
        <strain evidence="11">Lindl</strain>
    </source>
</reference>
<accession>A0AAV7GJV8</accession>
<keyword evidence="7" id="KW-0539">Nucleus</keyword>
<proteinExistence type="predicted"/>
<dbReference type="Proteomes" id="UP000775213">
    <property type="component" value="Unassembled WGS sequence"/>
</dbReference>
<evidence type="ECO:0000256" key="5">
    <source>
        <dbReference type="ARBA" id="ARBA00023015"/>
    </source>
</evidence>
<feature type="region of interest" description="Disordered" evidence="9">
    <location>
        <begin position="1"/>
        <end position="29"/>
    </location>
</feature>
<keyword evidence="2" id="KW-0479">Metal-binding</keyword>
<keyword evidence="6" id="KW-0804">Transcription</keyword>
<dbReference type="PANTHER" id="PTHR45801:SF117">
    <property type="entry name" value="OS07G0417400 PROTEIN"/>
    <property type="match status" value="1"/>
</dbReference>
<dbReference type="SUPFAM" id="SSF57667">
    <property type="entry name" value="beta-beta-alpha zinc fingers"/>
    <property type="match status" value="1"/>
</dbReference>
<feature type="compositionally biased region" description="Basic and acidic residues" evidence="9">
    <location>
        <begin position="121"/>
        <end position="135"/>
    </location>
</feature>